<accession>A0A914RQC3</accession>
<dbReference type="PANTHER" id="PTHR22625">
    <property type="entry name" value="PLEXIN"/>
    <property type="match status" value="1"/>
</dbReference>
<evidence type="ECO:0000256" key="1">
    <source>
        <dbReference type="PROSITE-ProRule" id="PRU00352"/>
    </source>
</evidence>
<dbReference type="GO" id="GO:0005886">
    <property type="term" value="C:plasma membrane"/>
    <property type="evidence" value="ECO:0007669"/>
    <property type="project" value="TreeGrafter"/>
</dbReference>
<dbReference type="GO" id="GO:0030334">
    <property type="term" value="P:regulation of cell migration"/>
    <property type="evidence" value="ECO:0007669"/>
    <property type="project" value="TreeGrafter"/>
</dbReference>
<evidence type="ECO:0000313" key="3">
    <source>
        <dbReference type="Proteomes" id="UP000887564"/>
    </source>
</evidence>
<dbReference type="PANTHER" id="PTHR22625:SF70">
    <property type="entry name" value="PLEXIN A, ISOFORM A"/>
    <property type="match status" value="1"/>
</dbReference>
<dbReference type="InterPro" id="IPR036352">
    <property type="entry name" value="Semap_dom_sf"/>
</dbReference>
<dbReference type="InterPro" id="IPR001627">
    <property type="entry name" value="Semap_dom"/>
</dbReference>
<dbReference type="PROSITE" id="PS51004">
    <property type="entry name" value="SEMA"/>
    <property type="match status" value="1"/>
</dbReference>
<keyword evidence="3" id="KW-1185">Reference proteome</keyword>
<organism evidence="3 4">
    <name type="scientific">Parascaris equorum</name>
    <name type="common">Equine roundworm</name>
    <dbReference type="NCBI Taxonomy" id="6256"/>
    <lineage>
        <taxon>Eukaryota</taxon>
        <taxon>Metazoa</taxon>
        <taxon>Ecdysozoa</taxon>
        <taxon>Nematoda</taxon>
        <taxon>Chromadorea</taxon>
        <taxon>Rhabditida</taxon>
        <taxon>Spirurina</taxon>
        <taxon>Ascaridomorpha</taxon>
        <taxon>Ascaridoidea</taxon>
        <taxon>Ascarididae</taxon>
        <taxon>Parascaris</taxon>
    </lineage>
</organism>
<name>A0A914RQC3_PAREQ</name>
<dbReference type="GO" id="GO:0017154">
    <property type="term" value="F:semaphorin receptor activity"/>
    <property type="evidence" value="ECO:0007669"/>
    <property type="project" value="InterPro"/>
</dbReference>
<reference evidence="4" key="1">
    <citation type="submission" date="2022-11" db="UniProtKB">
        <authorList>
            <consortium name="WormBaseParasite"/>
        </authorList>
    </citation>
    <scope>IDENTIFICATION</scope>
</reference>
<proteinExistence type="predicted"/>
<dbReference type="GO" id="GO:0002116">
    <property type="term" value="C:semaphorin receptor complex"/>
    <property type="evidence" value="ECO:0007669"/>
    <property type="project" value="TreeGrafter"/>
</dbReference>
<dbReference type="AlphaFoldDB" id="A0A914RQC3"/>
<protein>
    <submittedName>
        <fullName evidence="4">Sema domain-containing protein</fullName>
    </submittedName>
</protein>
<dbReference type="Gene3D" id="2.130.10.10">
    <property type="entry name" value="YVTN repeat-like/Quinoprotein amine dehydrogenase"/>
    <property type="match status" value="1"/>
</dbReference>
<dbReference type="WBParaSite" id="PEQ_0000702301-mRNA-1">
    <property type="protein sequence ID" value="PEQ_0000702301-mRNA-1"/>
    <property type="gene ID" value="PEQ_0000702301"/>
</dbReference>
<dbReference type="Proteomes" id="UP000887564">
    <property type="component" value="Unplaced"/>
</dbReference>
<dbReference type="InterPro" id="IPR015943">
    <property type="entry name" value="WD40/YVTN_repeat-like_dom_sf"/>
</dbReference>
<dbReference type="SUPFAM" id="SSF101912">
    <property type="entry name" value="Sema domain"/>
    <property type="match status" value="1"/>
</dbReference>
<evidence type="ECO:0000259" key="2">
    <source>
        <dbReference type="PROSITE" id="PS51004"/>
    </source>
</evidence>
<evidence type="ECO:0000313" key="4">
    <source>
        <dbReference type="WBParaSite" id="PEQ_0000702301-mRNA-1"/>
    </source>
</evidence>
<dbReference type="Pfam" id="PF01403">
    <property type="entry name" value="Sema"/>
    <property type="match status" value="1"/>
</dbReference>
<dbReference type="InterPro" id="IPR031148">
    <property type="entry name" value="Plexin"/>
</dbReference>
<feature type="domain" description="Sema" evidence="2">
    <location>
        <begin position="1"/>
        <end position="114"/>
    </location>
</feature>
<comment type="caution">
    <text evidence="1">Lacks conserved residue(s) required for the propagation of feature annotation.</text>
</comment>
<sequence>MIGLLAESAVVLCGKDVNSYIGGDIAIEARPVLTTKDARFSAIATNTTRANTVAFIGTYDGRLLKAVIENRTAGFLYRTLEIGGGKPVLQDLELDGTGDHVYVLTPSSAFDWIQIAGAVWQVPNLIQRGTSLQSKIFRRSLTVG</sequence>